<reference evidence="5 6" key="1">
    <citation type="submission" date="2016-10" db="EMBL/GenBank/DDBJ databases">
        <authorList>
            <person name="de Groot N.N."/>
        </authorList>
    </citation>
    <scope>NUCLEOTIDE SEQUENCE [LARGE SCALE GENOMIC DNA]</scope>
    <source>
        <strain evidence="5 6">CGMCC 1.7005</strain>
    </source>
</reference>
<evidence type="ECO:0000256" key="4">
    <source>
        <dbReference type="RuleBase" id="RU004508"/>
    </source>
</evidence>
<gene>
    <name evidence="5" type="ORF">SAMN05216474_1926</name>
</gene>
<organism evidence="5 6">
    <name type="scientific">Lishizhenia tianjinensis</name>
    <dbReference type="NCBI Taxonomy" id="477690"/>
    <lineage>
        <taxon>Bacteria</taxon>
        <taxon>Pseudomonadati</taxon>
        <taxon>Bacteroidota</taxon>
        <taxon>Flavobacteriia</taxon>
        <taxon>Flavobacteriales</taxon>
        <taxon>Crocinitomicaceae</taxon>
        <taxon>Lishizhenia</taxon>
    </lineage>
</organism>
<dbReference type="Gene3D" id="3.90.1150.10">
    <property type="entry name" value="Aspartate Aminotransferase, domain 1"/>
    <property type="match status" value="1"/>
</dbReference>
<dbReference type="PIRSF" id="PIRSF000390">
    <property type="entry name" value="PLP_StrS"/>
    <property type="match status" value="1"/>
</dbReference>
<dbReference type="GO" id="GO:0030170">
    <property type="term" value="F:pyridoxal phosphate binding"/>
    <property type="evidence" value="ECO:0007669"/>
    <property type="project" value="TreeGrafter"/>
</dbReference>
<dbReference type="STRING" id="477690.SAMN05216474_1926"/>
<dbReference type="InterPro" id="IPR015422">
    <property type="entry name" value="PyrdxlP-dep_Trfase_small"/>
</dbReference>
<evidence type="ECO:0000313" key="6">
    <source>
        <dbReference type="Proteomes" id="UP000236454"/>
    </source>
</evidence>
<dbReference type="InterPro" id="IPR015421">
    <property type="entry name" value="PyrdxlP-dep_Trfase_major"/>
</dbReference>
<evidence type="ECO:0000313" key="5">
    <source>
        <dbReference type="EMBL" id="SFT70384.1"/>
    </source>
</evidence>
<dbReference type="CDD" id="cd00616">
    <property type="entry name" value="AHBA_syn"/>
    <property type="match status" value="1"/>
</dbReference>
<dbReference type="InterPro" id="IPR000653">
    <property type="entry name" value="DegT/StrS_aminotransferase"/>
</dbReference>
<dbReference type="GO" id="GO:0008483">
    <property type="term" value="F:transaminase activity"/>
    <property type="evidence" value="ECO:0007669"/>
    <property type="project" value="TreeGrafter"/>
</dbReference>
<dbReference type="EMBL" id="FPAS01000002">
    <property type="protein sequence ID" value="SFT70384.1"/>
    <property type="molecule type" value="Genomic_DNA"/>
</dbReference>
<dbReference type="InterPro" id="IPR015424">
    <property type="entry name" value="PyrdxlP-dep_Trfase"/>
</dbReference>
<feature type="active site" description="Proton acceptor" evidence="2">
    <location>
        <position position="197"/>
    </location>
</feature>
<protein>
    <submittedName>
        <fullName evidence="5">dTDP-4-amino-4,6-dideoxygalactose transaminase</fullName>
    </submittedName>
</protein>
<proteinExistence type="inferred from homology"/>
<dbReference type="RefSeq" id="WP_090248814.1">
    <property type="nucleotide sequence ID" value="NZ_FPAS01000002.1"/>
</dbReference>
<accession>A0A1I7A630</accession>
<keyword evidence="6" id="KW-1185">Reference proteome</keyword>
<dbReference type="Gene3D" id="3.40.640.10">
    <property type="entry name" value="Type I PLP-dependent aspartate aminotransferase-like (Major domain)"/>
    <property type="match status" value="1"/>
</dbReference>
<dbReference type="OrthoDB" id="9810913at2"/>
<dbReference type="Proteomes" id="UP000236454">
    <property type="component" value="Unassembled WGS sequence"/>
</dbReference>
<name>A0A1I7A630_9FLAO</name>
<evidence type="ECO:0000256" key="2">
    <source>
        <dbReference type="PIRSR" id="PIRSR000390-1"/>
    </source>
</evidence>
<evidence type="ECO:0000256" key="1">
    <source>
        <dbReference type="ARBA" id="ARBA00037999"/>
    </source>
</evidence>
<comment type="similarity">
    <text evidence="1 4">Belongs to the DegT/DnrJ/EryC1 family.</text>
</comment>
<dbReference type="SUPFAM" id="SSF53383">
    <property type="entry name" value="PLP-dependent transferases"/>
    <property type="match status" value="1"/>
</dbReference>
<dbReference type="Pfam" id="PF01041">
    <property type="entry name" value="DegT_DnrJ_EryC1"/>
    <property type="match status" value="1"/>
</dbReference>
<keyword evidence="3 4" id="KW-0663">Pyridoxal phosphate</keyword>
<sequence>MIPFSPPRIDQAVVDEVSKALLSGWITTGPRTKKFEQEITDYTGAQKTLCVSSWTNGMEVVLRWWGIGPGDEVIIPAYTYCASANIIVHTGATPVMVDLNKEDFNASVEAIKAAITPNTKAIMGVDISGFPVDFDEIYDVVNSDAAKAQFKPSNDLQKQLGRILVLSDAAHSFGAEYKGKRIGSCADITAFSFHAVKNLTTAEGGAVCFNMPAGFDHEDIYKQFNALILHGQSKDALAKTQKGNWRYDVEEPGFKCNMTDLQAAIGLVELSRYEENLARRKEIFAAYTSAFEKEEWAIIPPYKTVDKTSSYHLYLLRIAGVTEAQRDAIIQEIFEQDVSVNVHFQPLPLLTAYKKRGYKMEDYPEAWNKYANEISLPVYFDLNDEQVQTVIAAVKHAVQKVIG</sequence>
<feature type="modified residue" description="N6-(pyridoxal phosphate)lysine" evidence="3">
    <location>
        <position position="197"/>
    </location>
</feature>
<dbReference type="GO" id="GO:0000271">
    <property type="term" value="P:polysaccharide biosynthetic process"/>
    <property type="evidence" value="ECO:0007669"/>
    <property type="project" value="TreeGrafter"/>
</dbReference>
<dbReference type="AlphaFoldDB" id="A0A1I7A630"/>
<evidence type="ECO:0000256" key="3">
    <source>
        <dbReference type="PIRSR" id="PIRSR000390-2"/>
    </source>
</evidence>
<dbReference type="PANTHER" id="PTHR30244">
    <property type="entry name" value="TRANSAMINASE"/>
    <property type="match status" value="1"/>
</dbReference>
<dbReference type="PANTHER" id="PTHR30244:SF34">
    <property type="entry name" value="DTDP-4-AMINO-4,6-DIDEOXYGALACTOSE TRANSAMINASE"/>
    <property type="match status" value="1"/>
</dbReference>